<comment type="caution">
    <text evidence="1">The sequence shown here is derived from an EMBL/GenBank/DDBJ whole genome shotgun (WGS) entry which is preliminary data.</text>
</comment>
<reference evidence="1" key="2">
    <citation type="journal article" date="2021" name="PeerJ">
        <title>Extensive microbial diversity within the chicken gut microbiome revealed by metagenomics and culture.</title>
        <authorList>
            <person name="Gilroy R."/>
            <person name="Ravi A."/>
            <person name="Getino M."/>
            <person name="Pursley I."/>
            <person name="Horton D.L."/>
            <person name="Alikhan N.F."/>
            <person name="Baker D."/>
            <person name="Gharbi K."/>
            <person name="Hall N."/>
            <person name="Watson M."/>
            <person name="Adriaenssens E.M."/>
            <person name="Foster-Nyarko E."/>
            <person name="Jarju S."/>
            <person name="Secka A."/>
            <person name="Antonio M."/>
            <person name="Oren A."/>
            <person name="Chaudhuri R.R."/>
            <person name="La Ragione R."/>
            <person name="Hildebrand F."/>
            <person name="Pallen M.J."/>
        </authorList>
    </citation>
    <scope>NUCLEOTIDE SEQUENCE</scope>
    <source>
        <strain evidence="1">ChiSjej4B22-8148</strain>
    </source>
</reference>
<dbReference type="Proteomes" id="UP000886757">
    <property type="component" value="Unassembled WGS sequence"/>
</dbReference>
<proteinExistence type="predicted"/>
<dbReference type="AlphaFoldDB" id="A0A9D1AAZ7"/>
<sequence length="61" mass="6592">MATSSIFANFNITDKKTAEDFVAALDASAHDPKRVPVSPVKPPLTDHAAIRAFLAKRNAKK</sequence>
<accession>A0A9D1AAZ7</accession>
<reference evidence="1" key="1">
    <citation type="submission" date="2020-10" db="EMBL/GenBank/DDBJ databases">
        <authorList>
            <person name="Gilroy R."/>
        </authorList>
    </citation>
    <scope>NUCLEOTIDE SEQUENCE</scope>
    <source>
        <strain evidence="1">ChiSjej4B22-8148</strain>
    </source>
</reference>
<evidence type="ECO:0000313" key="2">
    <source>
        <dbReference type="Proteomes" id="UP000886757"/>
    </source>
</evidence>
<name>A0A9D1AAZ7_9FIRM</name>
<evidence type="ECO:0000313" key="1">
    <source>
        <dbReference type="EMBL" id="HIR13181.1"/>
    </source>
</evidence>
<dbReference type="EMBL" id="DVGK01000054">
    <property type="protein sequence ID" value="HIR13181.1"/>
    <property type="molecule type" value="Genomic_DNA"/>
</dbReference>
<gene>
    <name evidence="1" type="ORF">IAB31_04580</name>
</gene>
<protein>
    <submittedName>
        <fullName evidence="1">Uncharacterized protein</fullName>
    </submittedName>
</protein>
<organism evidence="1 2">
    <name type="scientific">Candidatus Choladousia intestinavium</name>
    <dbReference type="NCBI Taxonomy" id="2840727"/>
    <lineage>
        <taxon>Bacteria</taxon>
        <taxon>Bacillati</taxon>
        <taxon>Bacillota</taxon>
        <taxon>Clostridia</taxon>
        <taxon>Lachnospirales</taxon>
        <taxon>Lachnospiraceae</taxon>
        <taxon>Lachnospiraceae incertae sedis</taxon>
        <taxon>Candidatus Choladousia</taxon>
    </lineage>
</organism>